<reference evidence="1 2" key="1">
    <citation type="submission" date="2021-06" db="EMBL/GenBank/DDBJ databases">
        <title>Caerostris darwini draft genome.</title>
        <authorList>
            <person name="Kono N."/>
            <person name="Arakawa K."/>
        </authorList>
    </citation>
    <scope>NUCLEOTIDE SEQUENCE [LARGE SCALE GENOMIC DNA]</scope>
</reference>
<dbReference type="EMBL" id="BPLQ01005302">
    <property type="protein sequence ID" value="GIY13988.1"/>
    <property type="molecule type" value="Genomic_DNA"/>
</dbReference>
<name>A0AAV4QVB8_9ARAC</name>
<comment type="caution">
    <text evidence="1">The sequence shown here is derived from an EMBL/GenBank/DDBJ whole genome shotgun (WGS) entry which is preliminary data.</text>
</comment>
<accession>A0AAV4QVB8</accession>
<proteinExistence type="predicted"/>
<organism evidence="1 2">
    <name type="scientific">Caerostris darwini</name>
    <dbReference type="NCBI Taxonomy" id="1538125"/>
    <lineage>
        <taxon>Eukaryota</taxon>
        <taxon>Metazoa</taxon>
        <taxon>Ecdysozoa</taxon>
        <taxon>Arthropoda</taxon>
        <taxon>Chelicerata</taxon>
        <taxon>Arachnida</taxon>
        <taxon>Araneae</taxon>
        <taxon>Araneomorphae</taxon>
        <taxon>Entelegynae</taxon>
        <taxon>Araneoidea</taxon>
        <taxon>Araneidae</taxon>
        <taxon>Caerostris</taxon>
    </lineage>
</organism>
<protein>
    <submittedName>
        <fullName evidence="1">Uncharacterized protein</fullName>
    </submittedName>
</protein>
<keyword evidence="2" id="KW-1185">Reference proteome</keyword>
<dbReference type="Proteomes" id="UP001054837">
    <property type="component" value="Unassembled WGS sequence"/>
</dbReference>
<evidence type="ECO:0000313" key="2">
    <source>
        <dbReference type="Proteomes" id="UP001054837"/>
    </source>
</evidence>
<dbReference type="AlphaFoldDB" id="A0AAV4QVB8"/>
<evidence type="ECO:0000313" key="1">
    <source>
        <dbReference type="EMBL" id="GIY13988.1"/>
    </source>
</evidence>
<gene>
    <name evidence="1" type="ORF">CDAR_281541</name>
</gene>
<sequence length="262" mass="29970">MALRVSQIQCAASEQGLLRNYLCRRWQFSPEQNTKWNSISTSPRQKKERKLQSNSVYMYSEMESSLLISSPPPPLLIRFREPPPHAILSIPSTSSLIFGSNGKTEVKVAPLPVTLKSLKFRGFDVYLFFSTLRIQCATLEEWLLWNYLGRRWPFSRQRNITWNSVCTSPKQKKDWKLQSNNIQVYSEIENSPLISSNSPPPNSIFKTPPRAILSIPNTSSLIRSKWENGSEDGCTSGHSVELKVSGFRCLFIYLFSALMVLE</sequence>